<name>A0AAP6RJX5_ENTFL</name>
<evidence type="ECO:0000256" key="1">
    <source>
        <dbReference type="ARBA" id="ARBA00009913"/>
    </source>
</evidence>
<dbReference type="SUPFAM" id="SSF53041">
    <property type="entry name" value="Resolvase-like"/>
    <property type="match status" value="1"/>
</dbReference>
<dbReference type="PANTHER" id="PTHR30461:SF26">
    <property type="entry name" value="RESOLVASE HOMOLOG YNEB"/>
    <property type="match status" value="1"/>
</dbReference>
<evidence type="ECO:0000256" key="5">
    <source>
        <dbReference type="PIRSR" id="PIRSR606118-50"/>
    </source>
</evidence>
<dbReference type="RefSeq" id="WP_104659711.1">
    <property type="nucleotide sequence ID" value="NZ_CABHBC010000025.1"/>
</dbReference>
<dbReference type="InterPro" id="IPR050639">
    <property type="entry name" value="SSR_resolvase"/>
</dbReference>
<dbReference type="InterPro" id="IPR006119">
    <property type="entry name" value="Resolv_N"/>
</dbReference>
<sequence length="196" mass="23002">MKVGYARVSSKTQNLNRQIEKLNSEKVEKIFSEKMQGDQTERPALNEMLEFIREGDIVTVTELDRLARDNKLLTNLIAAIHKKGATLDVLNLPTLKGIEDNNLRLLINNLIIEIYKYQAESERIRIKERQRQGIEIAKKEGRFRGGKPKYKKDDPKLQHAFKLYLNGETENNIEKITGINRRTFRRYRERYGIERS</sequence>
<comment type="caution">
    <text evidence="8">The sequence shown here is derived from an EMBL/GenBank/DDBJ whole genome shotgun (WGS) entry which is preliminary data.</text>
</comment>
<dbReference type="CDD" id="cd03768">
    <property type="entry name" value="SR_ResInv"/>
    <property type="match status" value="1"/>
</dbReference>
<dbReference type="EMBL" id="WVTJ01000029">
    <property type="protein sequence ID" value="MXS53620.1"/>
    <property type="molecule type" value="Genomic_DNA"/>
</dbReference>
<gene>
    <name evidence="8" type="ORF">GTI81_13015</name>
</gene>
<evidence type="ECO:0000256" key="3">
    <source>
        <dbReference type="ARBA" id="ARBA00023125"/>
    </source>
</evidence>
<dbReference type="Pfam" id="PF00239">
    <property type="entry name" value="Resolvase"/>
    <property type="match status" value="1"/>
</dbReference>
<feature type="active site" description="O-(5'-phospho-DNA)-serine intermediate" evidence="5 6">
    <location>
        <position position="9"/>
    </location>
</feature>
<dbReference type="SMART" id="SM00857">
    <property type="entry name" value="Resolvase"/>
    <property type="match status" value="1"/>
</dbReference>
<reference evidence="8 9" key="1">
    <citation type="submission" date="2019-04" db="EMBL/GenBank/DDBJ databases">
        <title>Step-wise assembly of the neonatal virome modulated by breast feeding.</title>
        <authorList>
            <person name="Liang G."/>
            <person name="Bushman F."/>
        </authorList>
    </citation>
    <scope>NUCLEOTIDE SEQUENCE [LARGE SCALE GENOMIC DNA]</scope>
    <source>
        <strain evidence="8 9">E3754</strain>
    </source>
</reference>
<organism evidence="8 9">
    <name type="scientific">Enterococcus faecalis</name>
    <name type="common">Streptococcus faecalis</name>
    <dbReference type="NCBI Taxonomy" id="1351"/>
    <lineage>
        <taxon>Bacteria</taxon>
        <taxon>Bacillati</taxon>
        <taxon>Bacillota</taxon>
        <taxon>Bacilli</taxon>
        <taxon>Lactobacillales</taxon>
        <taxon>Enterococcaceae</taxon>
        <taxon>Enterococcus</taxon>
    </lineage>
</organism>
<dbReference type="Proteomes" id="UP000429730">
    <property type="component" value="Unassembled WGS sequence"/>
</dbReference>
<dbReference type="GO" id="GO:0003677">
    <property type="term" value="F:DNA binding"/>
    <property type="evidence" value="ECO:0007669"/>
    <property type="project" value="UniProtKB-KW"/>
</dbReference>
<dbReference type="PROSITE" id="PS00397">
    <property type="entry name" value="RECOMBINASES_1"/>
    <property type="match status" value="1"/>
</dbReference>
<dbReference type="InterPro" id="IPR006118">
    <property type="entry name" value="Recombinase_CS"/>
</dbReference>
<evidence type="ECO:0000313" key="9">
    <source>
        <dbReference type="Proteomes" id="UP000429730"/>
    </source>
</evidence>
<evidence type="ECO:0000313" key="8">
    <source>
        <dbReference type="EMBL" id="MXS53620.1"/>
    </source>
</evidence>
<dbReference type="AlphaFoldDB" id="A0AAP6RJX5"/>
<evidence type="ECO:0000256" key="4">
    <source>
        <dbReference type="ARBA" id="ARBA00023172"/>
    </source>
</evidence>
<dbReference type="InterPro" id="IPR036162">
    <property type="entry name" value="Resolvase-like_N_sf"/>
</dbReference>
<accession>A0AAP6RJX5</accession>
<evidence type="ECO:0000256" key="6">
    <source>
        <dbReference type="PROSITE-ProRule" id="PRU10137"/>
    </source>
</evidence>
<dbReference type="GO" id="GO:0015074">
    <property type="term" value="P:DNA integration"/>
    <property type="evidence" value="ECO:0007669"/>
    <property type="project" value="UniProtKB-KW"/>
</dbReference>
<keyword evidence="2" id="KW-0229">DNA integration</keyword>
<comment type="similarity">
    <text evidence="1">Belongs to the site-specific recombinase resolvase family.</text>
</comment>
<dbReference type="PROSITE" id="PS51736">
    <property type="entry name" value="RECOMBINASES_3"/>
    <property type="match status" value="1"/>
</dbReference>
<feature type="domain" description="Resolvase/invertase-type recombinase catalytic" evidence="7">
    <location>
        <begin position="1"/>
        <end position="141"/>
    </location>
</feature>
<evidence type="ECO:0000259" key="7">
    <source>
        <dbReference type="PROSITE" id="PS51736"/>
    </source>
</evidence>
<dbReference type="Gene3D" id="3.40.50.1390">
    <property type="entry name" value="Resolvase, N-terminal catalytic domain"/>
    <property type="match status" value="1"/>
</dbReference>
<keyword evidence="3" id="KW-0238">DNA-binding</keyword>
<evidence type="ECO:0000256" key="2">
    <source>
        <dbReference type="ARBA" id="ARBA00022908"/>
    </source>
</evidence>
<proteinExistence type="inferred from homology"/>
<dbReference type="PANTHER" id="PTHR30461">
    <property type="entry name" value="DNA-INVERTASE FROM LAMBDOID PROPHAGE"/>
    <property type="match status" value="1"/>
</dbReference>
<protein>
    <submittedName>
        <fullName evidence="8">Recombinase family protein</fullName>
    </submittedName>
</protein>
<dbReference type="GO" id="GO:0000150">
    <property type="term" value="F:DNA strand exchange activity"/>
    <property type="evidence" value="ECO:0007669"/>
    <property type="project" value="InterPro"/>
</dbReference>
<keyword evidence="4" id="KW-0233">DNA recombination</keyword>